<keyword evidence="1" id="KW-0472">Membrane</keyword>
<name>A0ABT9BH41_9BACT</name>
<protein>
    <recommendedName>
        <fullName evidence="4">DUF3592 domain-containing protein</fullName>
    </recommendedName>
</protein>
<evidence type="ECO:0008006" key="4">
    <source>
        <dbReference type="Google" id="ProtNLM"/>
    </source>
</evidence>
<comment type="caution">
    <text evidence="2">The sequence shown here is derived from an EMBL/GenBank/DDBJ whole genome shotgun (WGS) entry which is preliminary data.</text>
</comment>
<accession>A0ABT9BH41</accession>
<evidence type="ECO:0000313" key="2">
    <source>
        <dbReference type="EMBL" id="MDO7877567.1"/>
    </source>
</evidence>
<keyword evidence="3" id="KW-1185">Reference proteome</keyword>
<feature type="transmembrane region" description="Helical" evidence="1">
    <location>
        <begin position="157"/>
        <end position="182"/>
    </location>
</feature>
<dbReference type="RefSeq" id="WP_305009007.1">
    <property type="nucleotide sequence ID" value="NZ_JAUQSY010000022.1"/>
</dbReference>
<dbReference type="EMBL" id="JAUQSY010000022">
    <property type="protein sequence ID" value="MDO7877567.1"/>
    <property type="molecule type" value="Genomic_DNA"/>
</dbReference>
<organism evidence="2 3">
    <name type="scientific">Hymenobacter aranciens</name>
    <dbReference type="NCBI Taxonomy" id="3063996"/>
    <lineage>
        <taxon>Bacteria</taxon>
        <taxon>Pseudomonadati</taxon>
        <taxon>Bacteroidota</taxon>
        <taxon>Cytophagia</taxon>
        <taxon>Cytophagales</taxon>
        <taxon>Hymenobacteraceae</taxon>
        <taxon>Hymenobacter</taxon>
    </lineage>
</organism>
<reference evidence="2" key="1">
    <citation type="submission" date="2023-07" db="EMBL/GenBank/DDBJ databases">
        <authorList>
            <person name="Kim M.K."/>
        </authorList>
    </citation>
    <scope>NUCLEOTIDE SEQUENCE</scope>
    <source>
        <strain evidence="2">ASUV-10-1</strain>
    </source>
</reference>
<evidence type="ECO:0000313" key="3">
    <source>
        <dbReference type="Proteomes" id="UP001176429"/>
    </source>
</evidence>
<proteinExistence type="predicted"/>
<sequence>MFATYVVLPAWVAWPCGVAFILGIYGLGRAIGWAQRLYDPPANAFKLPAAQEVFPFTLTAAGAYEVALTRPGQWGRPFTMPPAVLEVRRLPDGPVQRLEPSFWNWGRRANMDGDTSQRIADFGADQPGDYELRNLTPTQFHRGDLLRIQPSTAGKSLPLTLLFLVSGLATIGGFVVGLIAGLGGRH</sequence>
<dbReference type="Proteomes" id="UP001176429">
    <property type="component" value="Unassembled WGS sequence"/>
</dbReference>
<keyword evidence="1" id="KW-0812">Transmembrane</keyword>
<keyword evidence="1" id="KW-1133">Transmembrane helix</keyword>
<evidence type="ECO:0000256" key="1">
    <source>
        <dbReference type="SAM" id="Phobius"/>
    </source>
</evidence>
<feature type="transmembrane region" description="Helical" evidence="1">
    <location>
        <begin position="6"/>
        <end position="27"/>
    </location>
</feature>
<gene>
    <name evidence="2" type="ORF">Q5H93_22705</name>
</gene>